<dbReference type="RefSeq" id="WP_124802119.1">
    <property type="nucleotide sequence ID" value="NZ_CP034161.1"/>
</dbReference>
<dbReference type="Pfam" id="PF09697">
    <property type="entry name" value="Porph_ging"/>
    <property type="match status" value="1"/>
</dbReference>
<reference evidence="2" key="1">
    <citation type="submission" date="2018-11" db="EMBL/GenBank/DDBJ databases">
        <title>Proposal to divide the Flavobacteriaceae and reorganize its genera based on Amino Acid Identity values calculated from whole genome sequences.</title>
        <authorList>
            <person name="Nicholson A.C."/>
            <person name="Gulvik C.A."/>
            <person name="Whitney A.M."/>
            <person name="Humrighouse B.W."/>
            <person name="Bell M."/>
            <person name="Holmes B."/>
            <person name="Steigerwalt A.B."/>
            <person name="Villarma A."/>
            <person name="Sheth M."/>
            <person name="Batra D."/>
            <person name="Pryor J."/>
            <person name="Bernardet J.-F."/>
            <person name="Hugo C."/>
            <person name="Kampfer P."/>
            <person name="Newman J.D."/>
            <person name="McQuiston J.R."/>
        </authorList>
    </citation>
    <scope>NUCLEOTIDE SEQUENCE [LARGE SCALE GENOMIC DNA]</scope>
    <source>
        <strain evidence="2">F5649</strain>
    </source>
</reference>
<sequence length="284" mass="32413">MISLKKISILLTFFLFAIIHSQTEKQDSLIADFTYLMRGKIYKSTPTYIHEELFSLQVIKDRAFFISEKSLKFDSIFQSEFQKVSRGGTAAGIDFRGKSFPKSKFKYAIIQSSKSIQYFENIGMSLLSYNEPIITNWKLTNESKTINSLTCKKAEVNYKGRNWIAWYSTEIPLSYGPYKFTGLPGLIIKISDESGDYDFELVKSVSSTEIKGKILTINKRRYEGAKETTFDDLQVAKKNFNENLIGTLANSETTIAPGSIENLRNIQKQKLQDLNDQNSIELAK</sequence>
<protein>
    <submittedName>
        <fullName evidence="1">GLPGLI family protein</fullName>
    </submittedName>
</protein>
<accession>A0A3G8Y3M8</accession>
<evidence type="ECO:0000313" key="1">
    <source>
        <dbReference type="EMBL" id="AZI39928.1"/>
    </source>
</evidence>
<dbReference type="OrthoDB" id="1440774at2"/>
<name>A0A3G8Y3M8_9FLAO</name>
<dbReference type="EMBL" id="CP034161">
    <property type="protein sequence ID" value="AZI39928.1"/>
    <property type="molecule type" value="Genomic_DNA"/>
</dbReference>
<dbReference type="InterPro" id="IPR005901">
    <property type="entry name" value="GLPGLI"/>
</dbReference>
<organism evidence="1 2">
    <name type="scientific">Epilithonimonas vandammei</name>
    <dbReference type="NCBI Taxonomy" id="2487072"/>
    <lineage>
        <taxon>Bacteria</taxon>
        <taxon>Pseudomonadati</taxon>
        <taxon>Bacteroidota</taxon>
        <taxon>Flavobacteriia</taxon>
        <taxon>Flavobacteriales</taxon>
        <taxon>Weeksellaceae</taxon>
        <taxon>Chryseobacterium group</taxon>
        <taxon>Epilithonimonas</taxon>
    </lineage>
</organism>
<dbReference type="AlphaFoldDB" id="A0A3G8Y3M8"/>
<gene>
    <name evidence="1" type="ORF">EIB74_08110</name>
</gene>
<keyword evidence="2" id="KW-1185">Reference proteome</keyword>
<proteinExistence type="predicted"/>
<dbReference type="Proteomes" id="UP000281810">
    <property type="component" value="Chromosome"/>
</dbReference>
<evidence type="ECO:0000313" key="2">
    <source>
        <dbReference type="Proteomes" id="UP000281810"/>
    </source>
</evidence>
<dbReference type="NCBIfam" id="TIGR01200">
    <property type="entry name" value="GLPGLI"/>
    <property type="match status" value="1"/>
</dbReference>